<name>A0A9E2KZN2_9FUSO</name>
<feature type="domain" description="HD-GYP" evidence="2">
    <location>
        <begin position="491"/>
        <end position="686"/>
    </location>
</feature>
<dbReference type="EMBL" id="JAHLFN010000081">
    <property type="protein sequence ID" value="MBU3843151.1"/>
    <property type="molecule type" value="Genomic_DNA"/>
</dbReference>
<evidence type="ECO:0000259" key="2">
    <source>
        <dbReference type="PROSITE" id="PS51832"/>
    </source>
</evidence>
<dbReference type="SUPFAM" id="SSF109604">
    <property type="entry name" value="HD-domain/PDEase-like"/>
    <property type="match status" value="1"/>
</dbReference>
<dbReference type="CDD" id="cd00077">
    <property type="entry name" value="HDc"/>
    <property type="match status" value="1"/>
</dbReference>
<sequence>MKRLVFYFFLITSIVFGGEGLKVGYPLNLTDMYFYKDLESIAYKGIYSDLLKDFNKDGKYDFEYQGGNETGDLVLRVTQTEENGNYNYIVTPFSYRAVVLVNMDSMFTKVDDLYGLTVGYIKNQRGIEAIEGRNKGVEFYKTSFENENQAILALKNKKVDAIVLKDWNESNPLEKNFRVISTVLTKEQIGVNKTKVDLYESLKKYFETLNDTTLNEIVDKNRIAFYTYLLKDTPDYSFIKEKYKSLKISLPKDKYYLPIYYEENGIYKGLLFNILDDIEKIVGIPFEVIADREKADIRGLYISKETDANLVATKPYYKTDIAVASTKKSYLMTEISDLDNSKVIVVENQTVGKYVEDRTEGVTLVTAPTIQEGVNKLIAGEGEYIVSYSNPLRGVILNTFVDKKVGIIGRINEKFGISMGVKADDEALFNIINTILNSYSVEETTLETNRTAQVIIKTDYSMAAKIGIPLAIIALILAIALRKAVINKRKAEKIGNTLLETMVKVNQLKQTESGLHAKRISLHAEVLGEKLGLSKDLIDGMKQYAIIHDIGKVIVPADILNKSGKLTPEEFEVMKKHSEFGYEIIKELELGKIAENVARYHHEKWNGKGYPLGLKGEEIPLEGRVIGILDVYDSMREDKVYKKGLSHQEAIEIIKNERGVSFDPKIVKVFLENEKLFEDIYNKTSGKIDLVEEYYRIMK</sequence>
<keyword evidence="1" id="KW-0812">Transmembrane</keyword>
<dbReference type="PROSITE" id="PS51832">
    <property type="entry name" value="HD_GYP"/>
    <property type="match status" value="1"/>
</dbReference>
<comment type="caution">
    <text evidence="3">The sequence shown here is derived from an EMBL/GenBank/DDBJ whole genome shotgun (WGS) entry which is preliminary data.</text>
</comment>
<keyword evidence="1" id="KW-1133">Transmembrane helix</keyword>
<evidence type="ECO:0000256" key="1">
    <source>
        <dbReference type="SAM" id="Phobius"/>
    </source>
</evidence>
<feature type="transmembrane region" description="Helical" evidence="1">
    <location>
        <begin position="460"/>
        <end position="481"/>
    </location>
</feature>
<dbReference type="InterPro" id="IPR052020">
    <property type="entry name" value="Cyclic_di-GMP/3'3'-cGAMP_PDE"/>
</dbReference>
<dbReference type="InterPro" id="IPR037522">
    <property type="entry name" value="HD_GYP_dom"/>
</dbReference>
<proteinExistence type="predicted"/>
<keyword evidence="1" id="KW-0472">Membrane</keyword>
<dbReference type="SUPFAM" id="SSF53850">
    <property type="entry name" value="Periplasmic binding protein-like II"/>
    <property type="match status" value="2"/>
</dbReference>
<dbReference type="InterPro" id="IPR003607">
    <property type="entry name" value="HD/PDEase_dom"/>
</dbReference>
<protein>
    <submittedName>
        <fullName evidence="3">Transporter substrate-binding domain-containing protein</fullName>
    </submittedName>
</protein>
<accession>A0A9E2KZN2</accession>
<evidence type="ECO:0000313" key="3">
    <source>
        <dbReference type="EMBL" id="MBU3843151.1"/>
    </source>
</evidence>
<reference evidence="3" key="1">
    <citation type="journal article" date="2021" name="PeerJ">
        <title>Extensive microbial diversity within the chicken gut microbiome revealed by metagenomics and culture.</title>
        <authorList>
            <person name="Gilroy R."/>
            <person name="Ravi A."/>
            <person name="Getino M."/>
            <person name="Pursley I."/>
            <person name="Horton D.L."/>
            <person name="Alikhan N.F."/>
            <person name="Baker D."/>
            <person name="Gharbi K."/>
            <person name="Hall N."/>
            <person name="Watson M."/>
            <person name="Adriaenssens E.M."/>
            <person name="Foster-Nyarko E."/>
            <person name="Jarju S."/>
            <person name="Secka A."/>
            <person name="Antonio M."/>
            <person name="Oren A."/>
            <person name="Chaudhuri R.R."/>
            <person name="La Ragione R."/>
            <person name="Hildebrand F."/>
            <person name="Pallen M.J."/>
        </authorList>
    </citation>
    <scope>NUCLEOTIDE SEQUENCE</scope>
    <source>
        <strain evidence="3">A6-441</strain>
    </source>
</reference>
<dbReference type="AlphaFoldDB" id="A0A9E2KZN2"/>
<evidence type="ECO:0000313" key="4">
    <source>
        <dbReference type="Proteomes" id="UP000724657"/>
    </source>
</evidence>
<dbReference type="Gene3D" id="3.40.190.10">
    <property type="entry name" value="Periplasmic binding protein-like II"/>
    <property type="match status" value="3"/>
</dbReference>
<dbReference type="Gene3D" id="1.10.3210.10">
    <property type="entry name" value="Hypothetical protein af1432"/>
    <property type="match status" value="1"/>
</dbReference>
<gene>
    <name evidence="3" type="ORF">IAA47_09275</name>
</gene>
<reference evidence="3" key="2">
    <citation type="submission" date="2021-04" db="EMBL/GenBank/DDBJ databases">
        <authorList>
            <person name="Gilroy R."/>
        </authorList>
    </citation>
    <scope>NUCLEOTIDE SEQUENCE</scope>
    <source>
        <strain evidence="3">A6-441</strain>
    </source>
</reference>
<dbReference type="Pfam" id="PF13487">
    <property type="entry name" value="HD_5"/>
    <property type="match status" value="1"/>
</dbReference>
<dbReference type="PANTHER" id="PTHR45228">
    <property type="entry name" value="CYCLIC DI-GMP PHOSPHODIESTERASE TM_0186-RELATED"/>
    <property type="match status" value="1"/>
</dbReference>
<organism evidence="3 4">
    <name type="scientific">Candidatus Fusobacterium pullicola</name>
    <dbReference type="NCBI Taxonomy" id="2838601"/>
    <lineage>
        <taxon>Bacteria</taxon>
        <taxon>Fusobacteriati</taxon>
        <taxon>Fusobacteriota</taxon>
        <taxon>Fusobacteriia</taxon>
        <taxon>Fusobacteriales</taxon>
        <taxon>Fusobacteriaceae</taxon>
        <taxon>Fusobacterium</taxon>
    </lineage>
</organism>
<dbReference type="Proteomes" id="UP000724657">
    <property type="component" value="Unassembled WGS sequence"/>
</dbReference>